<dbReference type="SUPFAM" id="SSF46785">
    <property type="entry name" value="Winged helix' DNA-binding domain"/>
    <property type="match status" value="1"/>
</dbReference>
<protein>
    <submittedName>
        <fullName evidence="2">PadR family transcriptional regulator</fullName>
    </submittedName>
</protein>
<organism evidence="2 3">
    <name type="scientific">Tenggerimyces flavus</name>
    <dbReference type="NCBI Taxonomy" id="1708749"/>
    <lineage>
        <taxon>Bacteria</taxon>
        <taxon>Bacillati</taxon>
        <taxon>Actinomycetota</taxon>
        <taxon>Actinomycetes</taxon>
        <taxon>Propionibacteriales</taxon>
        <taxon>Nocardioidaceae</taxon>
        <taxon>Tenggerimyces</taxon>
    </lineage>
</organism>
<dbReference type="Gene3D" id="1.10.10.10">
    <property type="entry name" value="Winged helix-like DNA-binding domain superfamily/Winged helix DNA-binding domain"/>
    <property type="match status" value="1"/>
</dbReference>
<dbReference type="Proteomes" id="UP001595699">
    <property type="component" value="Unassembled WGS sequence"/>
</dbReference>
<name>A0ABV7YC21_9ACTN</name>
<proteinExistence type="predicted"/>
<dbReference type="PANTHER" id="PTHR43252">
    <property type="entry name" value="TRANSCRIPTIONAL REGULATOR YQJI"/>
    <property type="match status" value="1"/>
</dbReference>
<comment type="caution">
    <text evidence="2">The sequence shown here is derived from an EMBL/GenBank/DDBJ whole genome shotgun (WGS) entry which is preliminary data.</text>
</comment>
<dbReference type="PANTHER" id="PTHR43252:SF6">
    <property type="entry name" value="NEGATIVE TRANSCRIPTION REGULATOR PADR"/>
    <property type="match status" value="1"/>
</dbReference>
<dbReference type="InterPro" id="IPR036388">
    <property type="entry name" value="WH-like_DNA-bd_sf"/>
</dbReference>
<accession>A0ABV7YC21</accession>
<sequence length="175" mass="19627">MSTGSPVGRTLLGLLEERPSYGYTLKQRYDELFAAHKPLAFGQVYATLGRLERDGFAEVVGVETGEGPERRRYAITKNGVTELELWIAAPEQPIAFGQSTLFVKTTLALLSGRPPHVVLDAQRAIHLARMRELTRARADADVVRRLALDYEIAHLDTDLRWIEETVQRLERGDLG</sequence>
<evidence type="ECO:0000313" key="2">
    <source>
        <dbReference type="EMBL" id="MFC3762472.1"/>
    </source>
</evidence>
<dbReference type="InterPro" id="IPR036390">
    <property type="entry name" value="WH_DNA-bd_sf"/>
</dbReference>
<dbReference type="EMBL" id="JBHRZH010000015">
    <property type="protein sequence ID" value="MFC3762472.1"/>
    <property type="molecule type" value="Genomic_DNA"/>
</dbReference>
<keyword evidence="3" id="KW-1185">Reference proteome</keyword>
<feature type="domain" description="Transcription regulator PadR N-terminal" evidence="1">
    <location>
        <begin position="11"/>
        <end position="84"/>
    </location>
</feature>
<dbReference type="InterPro" id="IPR005149">
    <property type="entry name" value="Tscrpt_reg_PadR_N"/>
</dbReference>
<reference evidence="3" key="1">
    <citation type="journal article" date="2019" name="Int. J. Syst. Evol. Microbiol.">
        <title>The Global Catalogue of Microorganisms (GCM) 10K type strain sequencing project: providing services to taxonomists for standard genome sequencing and annotation.</title>
        <authorList>
            <consortium name="The Broad Institute Genomics Platform"/>
            <consortium name="The Broad Institute Genome Sequencing Center for Infectious Disease"/>
            <person name="Wu L."/>
            <person name="Ma J."/>
        </authorList>
    </citation>
    <scope>NUCLEOTIDE SEQUENCE [LARGE SCALE GENOMIC DNA]</scope>
    <source>
        <strain evidence="3">CGMCC 4.7241</strain>
    </source>
</reference>
<dbReference type="RefSeq" id="WP_205118766.1">
    <property type="nucleotide sequence ID" value="NZ_JAFBCM010000001.1"/>
</dbReference>
<gene>
    <name evidence="2" type="ORF">ACFOUW_16645</name>
</gene>
<evidence type="ECO:0000259" key="1">
    <source>
        <dbReference type="Pfam" id="PF03551"/>
    </source>
</evidence>
<evidence type="ECO:0000313" key="3">
    <source>
        <dbReference type="Proteomes" id="UP001595699"/>
    </source>
</evidence>
<dbReference type="Pfam" id="PF03551">
    <property type="entry name" value="PadR"/>
    <property type="match status" value="1"/>
</dbReference>